<evidence type="ECO:0000313" key="1">
    <source>
        <dbReference type="EMBL" id="MCI79271.1"/>
    </source>
</evidence>
<organism evidence="1 2">
    <name type="scientific">Trifolium medium</name>
    <dbReference type="NCBI Taxonomy" id="97028"/>
    <lineage>
        <taxon>Eukaryota</taxon>
        <taxon>Viridiplantae</taxon>
        <taxon>Streptophyta</taxon>
        <taxon>Embryophyta</taxon>
        <taxon>Tracheophyta</taxon>
        <taxon>Spermatophyta</taxon>
        <taxon>Magnoliopsida</taxon>
        <taxon>eudicotyledons</taxon>
        <taxon>Gunneridae</taxon>
        <taxon>Pentapetalae</taxon>
        <taxon>rosids</taxon>
        <taxon>fabids</taxon>
        <taxon>Fabales</taxon>
        <taxon>Fabaceae</taxon>
        <taxon>Papilionoideae</taxon>
        <taxon>50 kb inversion clade</taxon>
        <taxon>NPAAA clade</taxon>
        <taxon>Hologalegina</taxon>
        <taxon>IRL clade</taxon>
        <taxon>Trifolieae</taxon>
        <taxon>Trifolium</taxon>
    </lineage>
</organism>
<name>A0A392UWK8_9FABA</name>
<comment type="caution">
    <text evidence="1">The sequence shown here is derived from an EMBL/GenBank/DDBJ whole genome shotgun (WGS) entry which is preliminary data.</text>
</comment>
<reference evidence="1 2" key="1">
    <citation type="journal article" date="2018" name="Front. Plant Sci.">
        <title>Red Clover (Trifolium pratense) and Zigzag Clover (T. medium) - A Picture of Genomic Similarities and Differences.</title>
        <authorList>
            <person name="Dluhosova J."/>
            <person name="Istvanek J."/>
            <person name="Nedelnik J."/>
            <person name="Repkova J."/>
        </authorList>
    </citation>
    <scope>NUCLEOTIDE SEQUENCE [LARGE SCALE GENOMIC DNA]</scope>
    <source>
        <strain evidence="2">cv. 10/8</strain>
        <tissue evidence="1">Leaf</tissue>
    </source>
</reference>
<protein>
    <recommendedName>
        <fullName evidence="3">Cellular nucleic acid-binding protein</fullName>
    </recommendedName>
</protein>
<proteinExistence type="predicted"/>
<sequence>NWLVFNRVHINCCEKTVLFPKPEENPQMMSRKEVRDSLKEPAEMFALFASLKLEGGVSHK</sequence>
<keyword evidence="2" id="KW-1185">Reference proteome</keyword>
<dbReference type="AlphaFoldDB" id="A0A392UWK8"/>
<dbReference type="Proteomes" id="UP000265520">
    <property type="component" value="Unassembled WGS sequence"/>
</dbReference>
<feature type="non-terminal residue" evidence="1">
    <location>
        <position position="1"/>
    </location>
</feature>
<evidence type="ECO:0008006" key="3">
    <source>
        <dbReference type="Google" id="ProtNLM"/>
    </source>
</evidence>
<accession>A0A392UWK8</accession>
<dbReference type="EMBL" id="LXQA010970008">
    <property type="protein sequence ID" value="MCI79271.1"/>
    <property type="molecule type" value="Genomic_DNA"/>
</dbReference>
<evidence type="ECO:0000313" key="2">
    <source>
        <dbReference type="Proteomes" id="UP000265520"/>
    </source>
</evidence>